<accession>A0A0J7K825</accession>
<sequence>MEVLRAAAKIVESIELTTENYTVAWNLLIKRYDDPRAIKKKHIQCLFTMSRVERESSIAIRELVDYTLKHLRILKSMDLPTDSWNELIIHMMEAKLDTVTLRAWEQNGNPVDGSLENLIDFLQTRCQILERIEARSKQKDVTKGNDSDKHYSKPRNQAKPTQSDKSSTLATTTNAGKCYLCQGGHFLYHCDKFLAMPVDERLKEMQRLKLCINCLRNDHFIKTC</sequence>
<keyword evidence="3" id="KW-1185">Reference proteome</keyword>
<feature type="region of interest" description="Disordered" evidence="1">
    <location>
        <begin position="137"/>
        <end position="169"/>
    </location>
</feature>
<organism evidence="2 3">
    <name type="scientific">Lasius niger</name>
    <name type="common">Black garden ant</name>
    <dbReference type="NCBI Taxonomy" id="67767"/>
    <lineage>
        <taxon>Eukaryota</taxon>
        <taxon>Metazoa</taxon>
        <taxon>Ecdysozoa</taxon>
        <taxon>Arthropoda</taxon>
        <taxon>Hexapoda</taxon>
        <taxon>Insecta</taxon>
        <taxon>Pterygota</taxon>
        <taxon>Neoptera</taxon>
        <taxon>Endopterygota</taxon>
        <taxon>Hymenoptera</taxon>
        <taxon>Apocrita</taxon>
        <taxon>Aculeata</taxon>
        <taxon>Formicoidea</taxon>
        <taxon>Formicidae</taxon>
        <taxon>Formicinae</taxon>
        <taxon>Lasius</taxon>
        <taxon>Lasius</taxon>
    </lineage>
</organism>
<dbReference type="Pfam" id="PF03564">
    <property type="entry name" value="DUF1759"/>
    <property type="match status" value="1"/>
</dbReference>
<dbReference type="Proteomes" id="UP000036403">
    <property type="component" value="Unassembled WGS sequence"/>
</dbReference>
<proteinExistence type="predicted"/>
<dbReference type="AlphaFoldDB" id="A0A0J7K825"/>
<evidence type="ECO:0000256" key="1">
    <source>
        <dbReference type="SAM" id="MobiDB-lite"/>
    </source>
</evidence>
<evidence type="ECO:0000313" key="2">
    <source>
        <dbReference type="EMBL" id="KMQ86434.1"/>
    </source>
</evidence>
<evidence type="ECO:0008006" key="4">
    <source>
        <dbReference type="Google" id="ProtNLM"/>
    </source>
</evidence>
<name>A0A0J7K825_LASNI</name>
<feature type="compositionally biased region" description="Polar residues" evidence="1">
    <location>
        <begin position="154"/>
        <end position="169"/>
    </location>
</feature>
<dbReference type="PANTHER" id="PTHR47331">
    <property type="entry name" value="PHD-TYPE DOMAIN-CONTAINING PROTEIN"/>
    <property type="match status" value="1"/>
</dbReference>
<dbReference type="OrthoDB" id="7553315at2759"/>
<dbReference type="PaxDb" id="67767-A0A0J7K825"/>
<reference evidence="2 3" key="1">
    <citation type="submission" date="2015-04" db="EMBL/GenBank/DDBJ databases">
        <title>Lasius niger genome sequencing.</title>
        <authorList>
            <person name="Konorov E.A."/>
            <person name="Nikitin M.A."/>
            <person name="Kirill M.V."/>
            <person name="Chang P."/>
        </authorList>
    </citation>
    <scope>NUCLEOTIDE SEQUENCE [LARGE SCALE GENOMIC DNA]</scope>
    <source>
        <tissue evidence="2">Whole</tissue>
    </source>
</reference>
<gene>
    <name evidence="2" type="ORF">RF55_14575</name>
</gene>
<dbReference type="PANTHER" id="PTHR47331:SF1">
    <property type="entry name" value="GAG-LIKE PROTEIN"/>
    <property type="match status" value="1"/>
</dbReference>
<evidence type="ECO:0000313" key="3">
    <source>
        <dbReference type="Proteomes" id="UP000036403"/>
    </source>
</evidence>
<comment type="caution">
    <text evidence="2">The sequence shown here is derived from an EMBL/GenBank/DDBJ whole genome shotgun (WGS) entry which is preliminary data.</text>
</comment>
<dbReference type="EMBL" id="LBMM01012065">
    <property type="protein sequence ID" value="KMQ86434.1"/>
    <property type="molecule type" value="Genomic_DNA"/>
</dbReference>
<dbReference type="InterPro" id="IPR005312">
    <property type="entry name" value="DUF1759"/>
</dbReference>
<protein>
    <recommendedName>
        <fullName evidence="4">Gag-pol polyprotein</fullName>
    </recommendedName>
</protein>
<feature type="compositionally biased region" description="Basic and acidic residues" evidence="1">
    <location>
        <begin position="137"/>
        <end position="151"/>
    </location>
</feature>